<gene>
    <name evidence="9" type="ORF">EDD57_10192</name>
</gene>
<dbReference type="PANTHER" id="PTHR34975">
    <property type="entry name" value="SPORE GERMINATION PROTEIN A2"/>
    <property type="match status" value="1"/>
</dbReference>
<keyword evidence="6 8" id="KW-1133">Transmembrane helix</keyword>
<feature type="transmembrane region" description="Helical" evidence="8">
    <location>
        <begin position="12"/>
        <end position="31"/>
    </location>
</feature>
<feature type="transmembrane region" description="Helical" evidence="8">
    <location>
        <begin position="270"/>
        <end position="295"/>
    </location>
</feature>
<feature type="transmembrane region" description="Helical" evidence="8">
    <location>
        <begin position="188"/>
        <end position="208"/>
    </location>
</feature>
<evidence type="ECO:0000256" key="2">
    <source>
        <dbReference type="ARBA" id="ARBA00007998"/>
    </source>
</evidence>
<comment type="caution">
    <text evidence="9">The sequence shown here is derived from an EMBL/GenBank/DDBJ whole genome shotgun (WGS) entry which is preliminary data.</text>
</comment>
<protein>
    <submittedName>
        <fullName evidence="9">Spore germination protein (Amino acid permease)</fullName>
    </submittedName>
</protein>
<evidence type="ECO:0000256" key="8">
    <source>
        <dbReference type="SAM" id="Phobius"/>
    </source>
</evidence>
<keyword evidence="3" id="KW-0813">Transport</keyword>
<feature type="transmembrane region" description="Helical" evidence="8">
    <location>
        <begin position="114"/>
        <end position="135"/>
    </location>
</feature>
<feature type="transmembrane region" description="Helical" evidence="8">
    <location>
        <begin position="147"/>
        <end position="168"/>
    </location>
</feature>
<name>A0A4R2S2S3_9BACL</name>
<keyword evidence="10" id="KW-1185">Reference proteome</keyword>
<dbReference type="OrthoDB" id="2446105at2"/>
<reference evidence="9 10" key="1">
    <citation type="submission" date="2019-03" db="EMBL/GenBank/DDBJ databases">
        <title>Genomic Encyclopedia of Type Strains, Phase IV (KMG-IV): sequencing the most valuable type-strain genomes for metagenomic binning, comparative biology and taxonomic classification.</title>
        <authorList>
            <person name="Goeker M."/>
        </authorList>
    </citation>
    <scope>NUCLEOTIDE SEQUENCE [LARGE SCALE GENOMIC DNA]</scope>
    <source>
        <strain evidence="9 10">DSM 46831</strain>
    </source>
</reference>
<feature type="transmembrane region" description="Helical" evidence="8">
    <location>
        <begin position="220"/>
        <end position="242"/>
    </location>
</feature>
<feature type="transmembrane region" description="Helical" evidence="8">
    <location>
        <begin position="43"/>
        <end position="64"/>
    </location>
</feature>
<feature type="transmembrane region" description="Helical" evidence="8">
    <location>
        <begin position="85"/>
        <end position="102"/>
    </location>
</feature>
<dbReference type="GO" id="GO:0016020">
    <property type="term" value="C:membrane"/>
    <property type="evidence" value="ECO:0007669"/>
    <property type="project" value="UniProtKB-SubCell"/>
</dbReference>
<keyword evidence="5 8" id="KW-0812">Transmembrane</keyword>
<dbReference type="InterPro" id="IPR004761">
    <property type="entry name" value="Spore_GerAB"/>
</dbReference>
<evidence type="ECO:0000256" key="6">
    <source>
        <dbReference type="ARBA" id="ARBA00022989"/>
    </source>
</evidence>
<dbReference type="GO" id="GO:0009847">
    <property type="term" value="P:spore germination"/>
    <property type="evidence" value="ECO:0007669"/>
    <property type="project" value="InterPro"/>
</dbReference>
<evidence type="ECO:0000313" key="10">
    <source>
        <dbReference type="Proteomes" id="UP000294746"/>
    </source>
</evidence>
<dbReference type="Pfam" id="PF03845">
    <property type="entry name" value="Spore_permease"/>
    <property type="match status" value="1"/>
</dbReference>
<comment type="subcellular location">
    <subcellularLocation>
        <location evidence="1">Membrane</location>
        <topology evidence="1">Multi-pass membrane protein</topology>
    </subcellularLocation>
</comment>
<feature type="transmembrane region" description="Helical" evidence="8">
    <location>
        <begin position="337"/>
        <end position="356"/>
    </location>
</feature>
<dbReference type="Proteomes" id="UP000294746">
    <property type="component" value="Unassembled WGS sequence"/>
</dbReference>
<dbReference type="PANTHER" id="PTHR34975:SF2">
    <property type="entry name" value="SPORE GERMINATION PROTEIN A2"/>
    <property type="match status" value="1"/>
</dbReference>
<dbReference type="EMBL" id="SLXV01000001">
    <property type="protein sequence ID" value="TCP70649.1"/>
    <property type="molecule type" value="Genomic_DNA"/>
</dbReference>
<feature type="transmembrane region" description="Helical" evidence="8">
    <location>
        <begin position="307"/>
        <end position="325"/>
    </location>
</feature>
<evidence type="ECO:0000256" key="7">
    <source>
        <dbReference type="ARBA" id="ARBA00023136"/>
    </source>
</evidence>
<evidence type="ECO:0000256" key="4">
    <source>
        <dbReference type="ARBA" id="ARBA00022544"/>
    </source>
</evidence>
<evidence type="ECO:0000256" key="5">
    <source>
        <dbReference type="ARBA" id="ARBA00022692"/>
    </source>
</evidence>
<dbReference type="NCBIfam" id="TIGR00912">
    <property type="entry name" value="2A0309"/>
    <property type="match status" value="1"/>
</dbReference>
<sequence>MNYSVKDKITPNQFLFFILQTQLGVGILSLAHQIHKDAKGGAWISVLIGGLISQIMIVIFWVLLKRNKASNFLQAMEKLVGKITAKGLVIGYSCFYALVTVLELSEYIRIMTKWVFPETPVWINILIVATAAVYLAKESLRVISRMYLFVSFLIFPLVIFTIFGFKNVHFTYPMPFLEEGWLGIFKGANLSFFYFLGYEAMLLTYFAVEGSDKDKLKAASLGNLFVTLVYTFTTYVCLISFAPNELPLVPEPVLYVLKSYSLHVVERIDLLFLSIWMVSVTTSVCSFVYLSSIGVAQLCKAKNHKKFVYWIAAVCCIGTTFTLTPHRGEMLDDFIKILSYGFVFAIPILLLIISLFRGRES</sequence>
<comment type="similarity">
    <text evidence="2">Belongs to the amino acid-polyamine-organocation (APC) superfamily. Spore germination protein (SGP) (TC 2.A.3.9) family.</text>
</comment>
<proteinExistence type="inferred from homology"/>
<dbReference type="AlphaFoldDB" id="A0A4R2S2S3"/>
<dbReference type="RefSeq" id="WP_131847241.1">
    <property type="nucleotide sequence ID" value="NZ_SLXV01000001.1"/>
</dbReference>
<evidence type="ECO:0000256" key="1">
    <source>
        <dbReference type="ARBA" id="ARBA00004141"/>
    </source>
</evidence>
<dbReference type="Gene3D" id="1.20.1740.10">
    <property type="entry name" value="Amino acid/polyamine transporter I"/>
    <property type="match status" value="1"/>
</dbReference>
<evidence type="ECO:0000313" key="9">
    <source>
        <dbReference type="EMBL" id="TCP70649.1"/>
    </source>
</evidence>
<organism evidence="9 10">
    <name type="scientific">Baia soyae</name>
    <dbReference type="NCBI Taxonomy" id="1544746"/>
    <lineage>
        <taxon>Bacteria</taxon>
        <taxon>Bacillati</taxon>
        <taxon>Bacillota</taxon>
        <taxon>Bacilli</taxon>
        <taxon>Bacillales</taxon>
        <taxon>Thermoactinomycetaceae</taxon>
        <taxon>Baia</taxon>
    </lineage>
</organism>
<keyword evidence="7 8" id="KW-0472">Membrane</keyword>
<keyword evidence="4" id="KW-0309">Germination</keyword>
<evidence type="ECO:0000256" key="3">
    <source>
        <dbReference type="ARBA" id="ARBA00022448"/>
    </source>
</evidence>
<accession>A0A4R2S2S3</accession>